<dbReference type="SUPFAM" id="SSF56496">
    <property type="entry name" value="Fibrinogen C-terminal domain-like"/>
    <property type="match status" value="1"/>
</dbReference>
<reference evidence="2 4" key="1">
    <citation type="journal article" date="2014" name="BMC Genomics">
        <title>Genome sequence of Anopheles sinensis provides insight into genetics basis of mosquito competence for malaria parasites.</title>
        <authorList>
            <person name="Zhou D."/>
            <person name="Zhang D."/>
            <person name="Ding G."/>
            <person name="Shi L."/>
            <person name="Hou Q."/>
            <person name="Ye Y."/>
            <person name="Xu Y."/>
            <person name="Zhou H."/>
            <person name="Xiong C."/>
            <person name="Li S."/>
            <person name="Yu J."/>
            <person name="Hong S."/>
            <person name="Yu X."/>
            <person name="Zou P."/>
            <person name="Chen C."/>
            <person name="Chang X."/>
            <person name="Wang W."/>
            <person name="Lv Y."/>
            <person name="Sun Y."/>
            <person name="Ma L."/>
            <person name="Shen B."/>
            <person name="Zhu C."/>
        </authorList>
    </citation>
    <scope>NUCLEOTIDE SEQUENCE [LARGE SCALE GENOMIC DNA]</scope>
</reference>
<dbReference type="PANTHER" id="PTHR19143">
    <property type="entry name" value="FIBRINOGEN/TENASCIN/ANGIOPOEITIN"/>
    <property type="match status" value="1"/>
</dbReference>
<evidence type="ECO:0000313" key="2">
    <source>
        <dbReference type="EMBL" id="KFB45831.1"/>
    </source>
</evidence>
<dbReference type="OMA" id="CAREHRG"/>
<name>A0A084W6I7_ANOSI</name>
<evidence type="ECO:0000313" key="3">
    <source>
        <dbReference type="EnsemblMetazoa" id="ASIC013694-PA"/>
    </source>
</evidence>
<dbReference type="Proteomes" id="UP000030765">
    <property type="component" value="Unassembled WGS sequence"/>
</dbReference>
<dbReference type="STRING" id="74873.A0A084W6I7"/>
<dbReference type="EnsemblMetazoa" id="ASIC013694-RA">
    <property type="protein sequence ID" value="ASIC013694-PA"/>
    <property type="gene ID" value="ASIC013694"/>
</dbReference>
<dbReference type="InterPro" id="IPR050373">
    <property type="entry name" value="Fibrinogen_C-term_domain"/>
</dbReference>
<protein>
    <submittedName>
        <fullName evidence="2">AGAP012000-PA-like protein</fullName>
    </submittedName>
    <submittedName>
        <fullName evidence="3">Fibrinogen C-terminal domain-containing protein</fullName>
    </submittedName>
</protein>
<dbReference type="EMBL" id="ATLV01020806">
    <property type="status" value="NOT_ANNOTATED_CDS"/>
    <property type="molecule type" value="Genomic_DNA"/>
</dbReference>
<dbReference type="VEuPathDB" id="VectorBase:ASIS009725"/>
<dbReference type="PANTHER" id="PTHR19143:SF327">
    <property type="entry name" value="FI21813P1-RELATED"/>
    <property type="match status" value="1"/>
</dbReference>
<dbReference type="SMART" id="SM00186">
    <property type="entry name" value="FBG"/>
    <property type="match status" value="1"/>
</dbReference>
<proteinExistence type="predicted"/>
<dbReference type="AlphaFoldDB" id="A0A084W6I7"/>
<dbReference type="InterPro" id="IPR002181">
    <property type="entry name" value="Fibrinogen_a/b/g_C_dom"/>
</dbReference>
<feature type="domain" description="Fibrinogen C-terminal" evidence="1">
    <location>
        <begin position="61"/>
        <end position="292"/>
    </location>
</feature>
<sequence>MNQNDAKADGFESRTAQRISQSSSQIIDTFGRQIKVFDSNVAKRIETSSSEFVEMMRNLHTKVNVLESRMKDRYDNSAVLAGRLAEKVNVVIRNLPYRSSRNNLDNYVQDLGISTLCNPWTTIQHRFNGSIDFFRSWNSYKNGFGDQQGEFWIGLQPLHRMTRSEKHELLIVLEDFDGTIAHALYDDFKIGHDNEKYELKKLGEYSGTAGNSFDAHVGMPFSTGDKDNGKRCAREHRGGWWFRSGGDCINCNLNGKYYQQSTVQKMQGLNWYHWHGDYYSLKSTKMMIRRRSVTAG</sequence>
<dbReference type="PROSITE" id="PS51406">
    <property type="entry name" value="FIBRINOGEN_C_2"/>
    <property type="match status" value="1"/>
</dbReference>
<evidence type="ECO:0000259" key="1">
    <source>
        <dbReference type="PROSITE" id="PS51406"/>
    </source>
</evidence>
<dbReference type="GO" id="GO:0005615">
    <property type="term" value="C:extracellular space"/>
    <property type="evidence" value="ECO:0007669"/>
    <property type="project" value="TreeGrafter"/>
</dbReference>
<dbReference type="InterPro" id="IPR036056">
    <property type="entry name" value="Fibrinogen-like_C"/>
</dbReference>
<dbReference type="Gene3D" id="3.90.215.10">
    <property type="entry name" value="Gamma Fibrinogen, chain A, domain 1"/>
    <property type="match status" value="1"/>
</dbReference>
<accession>A0A084W6I7</accession>
<dbReference type="OrthoDB" id="7735550at2759"/>
<reference evidence="3" key="2">
    <citation type="submission" date="2020-05" db="UniProtKB">
        <authorList>
            <consortium name="EnsemblMetazoa"/>
        </authorList>
    </citation>
    <scope>IDENTIFICATION</scope>
</reference>
<organism evidence="2">
    <name type="scientific">Anopheles sinensis</name>
    <name type="common">Mosquito</name>
    <dbReference type="NCBI Taxonomy" id="74873"/>
    <lineage>
        <taxon>Eukaryota</taxon>
        <taxon>Metazoa</taxon>
        <taxon>Ecdysozoa</taxon>
        <taxon>Arthropoda</taxon>
        <taxon>Hexapoda</taxon>
        <taxon>Insecta</taxon>
        <taxon>Pterygota</taxon>
        <taxon>Neoptera</taxon>
        <taxon>Endopterygota</taxon>
        <taxon>Diptera</taxon>
        <taxon>Nematocera</taxon>
        <taxon>Culicoidea</taxon>
        <taxon>Culicidae</taxon>
        <taxon>Anophelinae</taxon>
        <taxon>Anopheles</taxon>
    </lineage>
</organism>
<dbReference type="InterPro" id="IPR014716">
    <property type="entry name" value="Fibrinogen_a/b/g_C_1"/>
</dbReference>
<dbReference type="CDD" id="cd00087">
    <property type="entry name" value="FReD"/>
    <property type="match status" value="1"/>
</dbReference>
<gene>
    <name evidence="2" type="ORF">ZHAS_00013694</name>
</gene>
<dbReference type="EMBL" id="KE525307">
    <property type="protein sequence ID" value="KFB45831.1"/>
    <property type="molecule type" value="Genomic_DNA"/>
</dbReference>
<keyword evidence="4" id="KW-1185">Reference proteome</keyword>
<evidence type="ECO:0000313" key="4">
    <source>
        <dbReference type="Proteomes" id="UP000030765"/>
    </source>
</evidence>
<dbReference type="Pfam" id="PF00147">
    <property type="entry name" value="Fibrinogen_C"/>
    <property type="match status" value="1"/>
</dbReference>
<dbReference type="VEuPathDB" id="VectorBase:ASIC013694"/>